<dbReference type="Proteomes" id="UP000229897">
    <property type="component" value="Chromosome"/>
</dbReference>
<organism evidence="1 2">
    <name type="scientific">Massilia violaceinigra</name>
    <dbReference type="NCBI Taxonomy" id="2045208"/>
    <lineage>
        <taxon>Bacteria</taxon>
        <taxon>Pseudomonadati</taxon>
        <taxon>Pseudomonadota</taxon>
        <taxon>Betaproteobacteria</taxon>
        <taxon>Burkholderiales</taxon>
        <taxon>Oxalobacteraceae</taxon>
        <taxon>Telluria group</taxon>
        <taxon>Massilia</taxon>
    </lineage>
</organism>
<dbReference type="OrthoDB" id="9804614at2"/>
<proteinExistence type="predicted"/>
<sequence length="117" mass="13157">MDFETAKALCRTFPGATEDLKWETRAVYSVGEKMFAMSDHAVPATGICFKVDDERFLELTDRPGIIPAPYLARAKWVYVENAKALSDAEAAALLQRAYELIFAKLTRKLQRQIGEQA</sequence>
<evidence type="ECO:0000313" key="2">
    <source>
        <dbReference type="Proteomes" id="UP000229897"/>
    </source>
</evidence>
<dbReference type="AlphaFoldDB" id="A0A2D2DES5"/>
<dbReference type="PANTHER" id="PTHR35145">
    <property type="entry name" value="CYTOPLASMIC PROTEIN-RELATED"/>
    <property type="match status" value="1"/>
</dbReference>
<dbReference type="PANTHER" id="PTHR35145:SF1">
    <property type="entry name" value="CYTOPLASMIC PROTEIN"/>
    <property type="match status" value="1"/>
</dbReference>
<dbReference type="RefSeq" id="WP_099873443.1">
    <property type="nucleotide sequence ID" value="NZ_CP024608.1"/>
</dbReference>
<dbReference type="SUPFAM" id="SSF142906">
    <property type="entry name" value="YjbR-like"/>
    <property type="match status" value="1"/>
</dbReference>
<dbReference type="KEGG" id="mass:CR152_02325"/>
<accession>A0A2D2DES5</accession>
<dbReference type="InterPro" id="IPR038056">
    <property type="entry name" value="YjbR-like_sf"/>
</dbReference>
<dbReference type="InterPro" id="IPR058532">
    <property type="entry name" value="YjbR/MT2646/Rv2570-like"/>
</dbReference>
<gene>
    <name evidence="1" type="ORF">CR152_02325</name>
</gene>
<name>A0A2D2DES5_9BURK</name>
<reference evidence="1" key="1">
    <citation type="submission" date="2017-10" db="EMBL/GenBank/DDBJ databases">
        <title>Massilia psychrophilum sp. nov., a novel purple-pigmented bacterium isolated from Tianshan glacier, Xinjiang Municipality, China.</title>
        <authorList>
            <person name="Wang H."/>
        </authorList>
    </citation>
    <scope>NUCLEOTIDE SEQUENCE [LARGE SCALE GENOMIC DNA]</scope>
    <source>
        <strain evidence="1">B2</strain>
    </source>
</reference>
<dbReference type="EMBL" id="CP024608">
    <property type="protein sequence ID" value="ATQ73477.1"/>
    <property type="molecule type" value="Genomic_DNA"/>
</dbReference>
<protein>
    <recommendedName>
        <fullName evidence="3">MmcQ/YjbR family DNA-binding protein</fullName>
    </recommendedName>
</protein>
<dbReference type="Pfam" id="PF04237">
    <property type="entry name" value="YjbR"/>
    <property type="match status" value="1"/>
</dbReference>
<evidence type="ECO:0000313" key="1">
    <source>
        <dbReference type="EMBL" id="ATQ73477.1"/>
    </source>
</evidence>
<keyword evidence="2" id="KW-1185">Reference proteome</keyword>
<evidence type="ECO:0008006" key="3">
    <source>
        <dbReference type="Google" id="ProtNLM"/>
    </source>
</evidence>
<dbReference type="InterPro" id="IPR007351">
    <property type="entry name" value="YjbR"/>
</dbReference>
<dbReference type="Gene3D" id="3.90.1150.30">
    <property type="match status" value="1"/>
</dbReference>